<feature type="transmembrane region" description="Helical" evidence="6">
    <location>
        <begin position="108"/>
        <end position="125"/>
    </location>
</feature>
<dbReference type="PANTHER" id="PTHR38459:SF5">
    <property type="entry name" value="CELL WALL TEICHOIC ACID GLYCOSYLATION PROTEIN GTCA"/>
    <property type="match status" value="1"/>
</dbReference>
<evidence type="ECO:0000256" key="5">
    <source>
        <dbReference type="ARBA" id="ARBA00023136"/>
    </source>
</evidence>
<comment type="similarity">
    <text evidence="2">Belongs to the GtrA family.</text>
</comment>
<evidence type="ECO:0000259" key="7">
    <source>
        <dbReference type="Pfam" id="PF04138"/>
    </source>
</evidence>
<dbReference type="GO" id="GO:0005886">
    <property type="term" value="C:plasma membrane"/>
    <property type="evidence" value="ECO:0007669"/>
    <property type="project" value="TreeGrafter"/>
</dbReference>
<keyword evidence="3 6" id="KW-0812">Transmembrane</keyword>
<dbReference type="AlphaFoldDB" id="A0A1E5KTQ6"/>
<dbReference type="PANTHER" id="PTHR38459">
    <property type="entry name" value="PROPHAGE BACTOPRENOL-LINKED GLUCOSE TRANSLOCASE HOMOLOG"/>
    <property type="match status" value="1"/>
</dbReference>
<organism evidence="8 9">
    <name type="scientific">Enterococcus rivorum</name>
    <dbReference type="NCBI Taxonomy" id="762845"/>
    <lineage>
        <taxon>Bacteria</taxon>
        <taxon>Bacillati</taxon>
        <taxon>Bacillota</taxon>
        <taxon>Bacilli</taxon>
        <taxon>Lactobacillales</taxon>
        <taxon>Enterococcaceae</taxon>
        <taxon>Enterococcus</taxon>
    </lineage>
</organism>
<dbReference type="GO" id="GO:0000271">
    <property type="term" value="P:polysaccharide biosynthetic process"/>
    <property type="evidence" value="ECO:0007669"/>
    <property type="project" value="InterPro"/>
</dbReference>
<evidence type="ECO:0000256" key="4">
    <source>
        <dbReference type="ARBA" id="ARBA00022989"/>
    </source>
</evidence>
<dbReference type="Proteomes" id="UP000095256">
    <property type="component" value="Unassembled WGS sequence"/>
</dbReference>
<protein>
    <submittedName>
        <fullName evidence="8">Teichoic acid glycosylation protein</fullName>
    </submittedName>
</protein>
<evidence type="ECO:0000313" key="9">
    <source>
        <dbReference type="Proteomes" id="UP000095256"/>
    </source>
</evidence>
<gene>
    <name evidence="8" type="ORF">BCR26_05285</name>
</gene>
<evidence type="ECO:0000313" key="8">
    <source>
        <dbReference type="EMBL" id="OEH81264.1"/>
    </source>
</evidence>
<feature type="domain" description="GtrA/DPMS transmembrane" evidence="7">
    <location>
        <begin position="14"/>
        <end position="131"/>
    </location>
</feature>
<comment type="caution">
    <text evidence="8">The sequence shown here is derived from an EMBL/GenBank/DDBJ whole genome shotgun (WGS) entry which is preliminary data.</text>
</comment>
<dbReference type="OrthoDB" id="361483at2"/>
<sequence>MKELFQKYREVLAYLFFGVATTLVNIGVFFACENVLGLQYKISNVVAFILSVLFAFFTNKYFVFGSKNSNSKSFLKEMFLFYWYRMLSFVIDMGMMIIMIELIKVSNFWAKMVTQVVVVVLNYFFSKFLIFKEKKISEQE</sequence>
<accession>A0A1E5KTQ6</accession>
<evidence type="ECO:0000256" key="2">
    <source>
        <dbReference type="ARBA" id="ARBA00009399"/>
    </source>
</evidence>
<dbReference type="STRING" id="762845.BCR26_05285"/>
<keyword evidence="4 6" id="KW-1133">Transmembrane helix</keyword>
<feature type="transmembrane region" description="Helical" evidence="6">
    <location>
        <begin position="82"/>
        <end position="102"/>
    </location>
</feature>
<dbReference type="RefSeq" id="WP_069699852.1">
    <property type="nucleotide sequence ID" value="NZ_JAGGMA010000004.1"/>
</dbReference>
<evidence type="ECO:0000256" key="6">
    <source>
        <dbReference type="SAM" id="Phobius"/>
    </source>
</evidence>
<feature type="transmembrane region" description="Helical" evidence="6">
    <location>
        <begin position="12"/>
        <end position="30"/>
    </location>
</feature>
<dbReference type="PROSITE" id="PS51257">
    <property type="entry name" value="PROKAR_LIPOPROTEIN"/>
    <property type="match status" value="1"/>
</dbReference>
<dbReference type="InterPro" id="IPR007267">
    <property type="entry name" value="GtrA_DPMS_TM"/>
</dbReference>
<evidence type="ECO:0000256" key="3">
    <source>
        <dbReference type="ARBA" id="ARBA00022692"/>
    </source>
</evidence>
<feature type="transmembrane region" description="Helical" evidence="6">
    <location>
        <begin position="42"/>
        <end position="62"/>
    </location>
</feature>
<evidence type="ECO:0000256" key="1">
    <source>
        <dbReference type="ARBA" id="ARBA00004141"/>
    </source>
</evidence>
<name>A0A1E5KTQ6_9ENTE</name>
<keyword evidence="5 6" id="KW-0472">Membrane</keyword>
<dbReference type="EMBL" id="MIEK01000056">
    <property type="protein sequence ID" value="OEH81264.1"/>
    <property type="molecule type" value="Genomic_DNA"/>
</dbReference>
<comment type="subcellular location">
    <subcellularLocation>
        <location evidence="1">Membrane</location>
        <topology evidence="1">Multi-pass membrane protein</topology>
    </subcellularLocation>
</comment>
<keyword evidence="9" id="KW-1185">Reference proteome</keyword>
<dbReference type="InterPro" id="IPR051401">
    <property type="entry name" value="GtrA_CellWall_Glycosyl"/>
</dbReference>
<dbReference type="Pfam" id="PF04138">
    <property type="entry name" value="GtrA_DPMS_TM"/>
    <property type="match status" value="1"/>
</dbReference>
<reference evidence="8 9" key="1">
    <citation type="submission" date="2016-09" db="EMBL/GenBank/DDBJ databases">
        <authorList>
            <person name="Capua I."/>
            <person name="De Benedictis P."/>
            <person name="Joannis T."/>
            <person name="Lombin L.H."/>
            <person name="Cattoli G."/>
        </authorList>
    </citation>
    <scope>NUCLEOTIDE SEQUENCE [LARGE SCALE GENOMIC DNA]</scope>
    <source>
        <strain evidence="8 9">LMG 25899</strain>
    </source>
</reference>
<proteinExistence type="inferred from homology"/>